<organism evidence="3">
    <name type="scientific">Strombidium rassoulzadegani</name>
    <dbReference type="NCBI Taxonomy" id="1082188"/>
    <lineage>
        <taxon>Eukaryota</taxon>
        <taxon>Sar</taxon>
        <taxon>Alveolata</taxon>
        <taxon>Ciliophora</taxon>
        <taxon>Intramacronucleata</taxon>
        <taxon>Spirotrichea</taxon>
        <taxon>Oligotrichia</taxon>
        <taxon>Strombidiidae</taxon>
        <taxon>Strombidium</taxon>
    </lineage>
</organism>
<evidence type="ECO:0000313" key="3">
    <source>
        <dbReference type="EMBL" id="CAE0228786.1"/>
    </source>
</evidence>
<dbReference type="Pfam" id="PF02374">
    <property type="entry name" value="ArsA_ATPase"/>
    <property type="match status" value="1"/>
</dbReference>
<dbReference type="PANTHER" id="PTHR10803:SF3">
    <property type="entry name" value="ATPASE GET3"/>
    <property type="match status" value="1"/>
</dbReference>
<evidence type="ECO:0000259" key="2">
    <source>
        <dbReference type="Pfam" id="PF02374"/>
    </source>
</evidence>
<sequence length="152" mass="17826">MLGSVQSMMGTQADPETIHKKIFESMDGMKKKTEEINKQFMDPDRTTFIAVCIPEFLSMYETERLAIELAKKEIDIRNIVINQVLFPDPNQPCKKCTARRKMQDKYLEQIKEIYDDFHITVNPQLDEEVRGINKLKEFGSLLFNGYTPEWQK</sequence>
<gene>
    <name evidence="3" type="ORF">SRAS04492_LOCUS570</name>
</gene>
<dbReference type="GO" id="GO:0071816">
    <property type="term" value="P:tail-anchored membrane protein insertion into ER membrane"/>
    <property type="evidence" value="ECO:0007669"/>
    <property type="project" value="TreeGrafter"/>
</dbReference>
<dbReference type="InterPro" id="IPR025723">
    <property type="entry name" value="ArsA/GET3_ATPase-like"/>
</dbReference>
<protein>
    <recommendedName>
        <fullName evidence="2">ArsA/GET3 Anion-transporting ATPase-like domain-containing protein</fullName>
    </recommendedName>
</protein>
<dbReference type="EMBL" id="HBIA01001151">
    <property type="protein sequence ID" value="CAE0228786.1"/>
    <property type="molecule type" value="Transcribed_RNA"/>
</dbReference>
<feature type="domain" description="ArsA/GET3 Anion-transporting ATPase-like" evidence="2">
    <location>
        <begin position="16"/>
        <end position="143"/>
    </location>
</feature>
<accession>A0A7S3CKA2</accession>
<dbReference type="SUPFAM" id="SSF52540">
    <property type="entry name" value="P-loop containing nucleoside triphosphate hydrolases"/>
    <property type="match status" value="1"/>
</dbReference>
<dbReference type="PANTHER" id="PTHR10803">
    <property type="entry name" value="ARSENICAL PUMP-DRIVING ATPASE ARSENITE-TRANSLOCATING ATPASE"/>
    <property type="match status" value="1"/>
</dbReference>
<dbReference type="GO" id="GO:0005524">
    <property type="term" value="F:ATP binding"/>
    <property type="evidence" value="ECO:0007669"/>
    <property type="project" value="InterPro"/>
</dbReference>
<proteinExistence type="inferred from homology"/>
<reference evidence="3" key="1">
    <citation type="submission" date="2021-01" db="EMBL/GenBank/DDBJ databases">
        <authorList>
            <person name="Corre E."/>
            <person name="Pelletier E."/>
            <person name="Niang G."/>
            <person name="Scheremetjew M."/>
            <person name="Finn R."/>
            <person name="Kale V."/>
            <person name="Holt S."/>
            <person name="Cochrane G."/>
            <person name="Meng A."/>
            <person name="Brown T."/>
            <person name="Cohen L."/>
        </authorList>
    </citation>
    <scope>NUCLEOTIDE SEQUENCE</scope>
    <source>
        <strain evidence="3">Ras09</strain>
    </source>
</reference>
<dbReference type="GO" id="GO:0016887">
    <property type="term" value="F:ATP hydrolysis activity"/>
    <property type="evidence" value="ECO:0007669"/>
    <property type="project" value="InterPro"/>
</dbReference>
<dbReference type="GO" id="GO:0043529">
    <property type="term" value="C:GET complex"/>
    <property type="evidence" value="ECO:0007669"/>
    <property type="project" value="TreeGrafter"/>
</dbReference>
<dbReference type="Gene3D" id="3.40.50.300">
    <property type="entry name" value="P-loop containing nucleotide triphosphate hydrolases"/>
    <property type="match status" value="1"/>
</dbReference>
<dbReference type="AlphaFoldDB" id="A0A7S3CKA2"/>
<evidence type="ECO:0000256" key="1">
    <source>
        <dbReference type="ARBA" id="ARBA00011040"/>
    </source>
</evidence>
<dbReference type="InterPro" id="IPR016300">
    <property type="entry name" value="ATPase_ArsA/GET3"/>
</dbReference>
<name>A0A7S3CKA2_9SPIT</name>
<comment type="similarity">
    <text evidence="1">Belongs to the arsA ATPase family.</text>
</comment>
<dbReference type="InterPro" id="IPR027417">
    <property type="entry name" value="P-loop_NTPase"/>
</dbReference>
<dbReference type="CDD" id="cd02035">
    <property type="entry name" value="ArsA"/>
    <property type="match status" value="1"/>
</dbReference>